<keyword evidence="2" id="KW-1133">Transmembrane helix</keyword>
<keyword evidence="1" id="KW-0175">Coiled coil</keyword>
<sequence>MQNKNEKLEQRVFKLKDQFDIEEPEIGHFNRFESKLKGRVASDHKTNVNIWKWIAIAASIALIFSVGFHNFDKTSNGLELADVSPKMEETQSFFVSTIKQELKQIDLKRNEDNKQIIDDTFTQLEKLEKNYNKLTLELKRSNKDRRIVYAMIANFQQRIEVLQFLIQQLNELEQLKNIKNENTII</sequence>
<evidence type="ECO:0008006" key="5">
    <source>
        <dbReference type="Google" id="ProtNLM"/>
    </source>
</evidence>
<protein>
    <recommendedName>
        <fullName evidence="5">DUF4179 domain-containing protein</fullName>
    </recommendedName>
</protein>
<reference evidence="3 4" key="1">
    <citation type="submission" date="2018-11" db="EMBL/GenBank/DDBJ databases">
        <title>Aureibaculum marinum gen. nov., sp. nov., a member of the family Flavobacteriaceae isolated from the Bohai Sea.</title>
        <authorList>
            <person name="Ji X."/>
        </authorList>
    </citation>
    <scope>NUCLEOTIDE SEQUENCE [LARGE SCALE GENOMIC DNA]</scope>
    <source>
        <strain evidence="3 4">BH-SD17</strain>
    </source>
</reference>
<keyword evidence="2" id="KW-0472">Membrane</keyword>
<feature type="transmembrane region" description="Helical" evidence="2">
    <location>
        <begin position="50"/>
        <end position="68"/>
    </location>
</feature>
<feature type="coiled-coil region" evidence="1">
    <location>
        <begin position="117"/>
        <end position="182"/>
    </location>
</feature>
<proteinExistence type="predicted"/>
<dbReference type="Proteomes" id="UP000270856">
    <property type="component" value="Unassembled WGS sequence"/>
</dbReference>
<organism evidence="3 4">
    <name type="scientific">Aureibaculum marinum</name>
    <dbReference type="NCBI Taxonomy" id="2487930"/>
    <lineage>
        <taxon>Bacteria</taxon>
        <taxon>Pseudomonadati</taxon>
        <taxon>Bacteroidota</taxon>
        <taxon>Flavobacteriia</taxon>
        <taxon>Flavobacteriales</taxon>
        <taxon>Flavobacteriaceae</taxon>
        <taxon>Aureibaculum</taxon>
    </lineage>
</organism>
<dbReference type="RefSeq" id="WP_123897101.1">
    <property type="nucleotide sequence ID" value="NZ_RPFJ01000006.1"/>
</dbReference>
<dbReference type="AlphaFoldDB" id="A0A3N4P1B8"/>
<evidence type="ECO:0000256" key="2">
    <source>
        <dbReference type="SAM" id="Phobius"/>
    </source>
</evidence>
<gene>
    <name evidence="3" type="ORF">EGM88_06240</name>
</gene>
<evidence type="ECO:0000256" key="1">
    <source>
        <dbReference type="SAM" id="Coils"/>
    </source>
</evidence>
<keyword evidence="4" id="KW-1185">Reference proteome</keyword>
<comment type="caution">
    <text evidence="3">The sequence shown here is derived from an EMBL/GenBank/DDBJ whole genome shotgun (WGS) entry which is preliminary data.</text>
</comment>
<evidence type="ECO:0000313" key="3">
    <source>
        <dbReference type="EMBL" id="RPD98786.1"/>
    </source>
</evidence>
<dbReference type="OrthoDB" id="1143801at2"/>
<evidence type="ECO:0000313" key="4">
    <source>
        <dbReference type="Proteomes" id="UP000270856"/>
    </source>
</evidence>
<name>A0A3N4P1B8_9FLAO</name>
<dbReference type="EMBL" id="RPFJ01000006">
    <property type="protein sequence ID" value="RPD98786.1"/>
    <property type="molecule type" value="Genomic_DNA"/>
</dbReference>
<accession>A0A3N4P1B8</accession>
<keyword evidence="2" id="KW-0812">Transmembrane</keyword>